<dbReference type="Gene3D" id="6.10.330.20">
    <property type="match status" value="1"/>
</dbReference>
<dbReference type="PANTHER" id="PTHR21183:SF18">
    <property type="entry name" value="LARGE RIBOSOMAL SUBUNIT PROTEIN UL29M"/>
    <property type="match status" value="1"/>
</dbReference>
<dbReference type="PANTHER" id="PTHR21183">
    <property type="entry name" value="RIBOSOMAL PROTEIN L47, MITOCHONDRIAL-RELATED"/>
    <property type="match status" value="1"/>
</dbReference>
<keyword evidence="8" id="KW-1185">Reference proteome</keyword>
<evidence type="ECO:0000313" key="8">
    <source>
        <dbReference type="Proteomes" id="UP001445335"/>
    </source>
</evidence>
<dbReference type="AlphaFoldDB" id="A0AAW1S221"/>
<evidence type="ECO:0000313" key="7">
    <source>
        <dbReference type="EMBL" id="KAK9839676.1"/>
    </source>
</evidence>
<sequence length="126" mass="14914">MLLQHRGVCTAPSLRGLEEFFDRPAPDGEKVFVGRAWQARDLRIKSWDDLHKLWYVLLKERNLLLSDRDVWIRDGRKAQGQSWDKAHRLQKVKKSMCRIKGVMWERARSLDDPAETQRLKDFIDAL</sequence>
<name>A0AAW1S221_9CHLO</name>
<dbReference type="InterPro" id="IPR038340">
    <property type="entry name" value="MRP-L47_sf"/>
</dbReference>
<comment type="subcellular location">
    <subcellularLocation>
        <location evidence="1">Mitochondrion</location>
    </subcellularLocation>
</comment>
<evidence type="ECO:0000256" key="4">
    <source>
        <dbReference type="ARBA" id="ARBA00023128"/>
    </source>
</evidence>
<keyword evidence="4" id="KW-0496">Mitochondrion</keyword>
<dbReference type="GO" id="GO:0005762">
    <property type="term" value="C:mitochondrial large ribosomal subunit"/>
    <property type="evidence" value="ECO:0007669"/>
    <property type="project" value="TreeGrafter"/>
</dbReference>
<accession>A0AAW1S221</accession>
<reference evidence="7 8" key="1">
    <citation type="journal article" date="2024" name="Nat. Commun.">
        <title>Phylogenomics reveals the evolutionary origins of lichenization in chlorophyte algae.</title>
        <authorList>
            <person name="Puginier C."/>
            <person name="Libourel C."/>
            <person name="Otte J."/>
            <person name="Skaloud P."/>
            <person name="Haon M."/>
            <person name="Grisel S."/>
            <person name="Petersen M."/>
            <person name="Berrin J.G."/>
            <person name="Delaux P.M."/>
            <person name="Dal Grande F."/>
            <person name="Keller J."/>
        </authorList>
    </citation>
    <scope>NUCLEOTIDE SEQUENCE [LARGE SCALE GENOMIC DNA]</scope>
    <source>
        <strain evidence="7 8">SAG 245.80</strain>
    </source>
</reference>
<organism evidence="7 8">
    <name type="scientific">Elliptochloris bilobata</name>
    <dbReference type="NCBI Taxonomy" id="381761"/>
    <lineage>
        <taxon>Eukaryota</taxon>
        <taxon>Viridiplantae</taxon>
        <taxon>Chlorophyta</taxon>
        <taxon>core chlorophytes</taxon>
        <taxon>Trebouxiophyceae</taxon>
        <taxon>Trebouxiophyceae incertae sedis</taxon>
        <taxon>Elliptochloris clade</taxon>
        <taxon>Elliptochloris</taxon>
    </lineage>
</organism>
<comment type="caution">
    <text evidence="7">The sequence shown here is derived from an EMBL/GenBank/DDBJ whole genome shotgun (WGS) entry which is preliminary data.</text>
</comment>
<keyword evidence="5" id="KW-0687">Ribonucleoprotein</keyword>
<dbReference type="Pfam" id="PF06984">
    <property type="entry name" value="MRP-L47"/>
    <property type="match status" value="1"/>
</dbReference>
<dbReference type="GO" id="GO:0032543">
    <property type="term" value="P:mitochondrial translation"/>
    <property type="evidence" value="ECO:0007669"/>
    <property type="project" value="TreeGrafter"/>
</dbReference>
<comment type="similarity">
    <text evidence="2">Belongs to the universal ribosomal protein uL29 family.</text>
</comment>
<protein>
    <recommendedName>
        <fullName evidence="6">Large ribosomal subunit protein uL29m</fullName>
    </recommendedName>
</protein>
<dbReference type="InterPro" id="IPR036049">
    <property type="entry name" value="Ribosomal_uL29_sf"/>
</dbReference>
<evidence type="ECO:0000256" key="5">
    <source>
        <dbReference type="ARBA" id="ARBA00023274"/>
    </source>
</evidence>
<dbReference type="EMBL" id="JALJOU010000015">
    <property type="protein sequence ID" value="KAK9839676.1"/>
    <property type="molecule type" value="Genomic_DNA"/>
</dbReference>
<gene>
    <name evidence="7" type="ORF">WJX81_005275</name>
</gene>
<dbReference type="Proteomes" id="UP001445335">
    <property type="component" value="Unassembled WGS sequence"/>
</dbReference>
<dbReference type="GO" id="GO:0003735">
    <property type="term" value="F:structural constituent of ribosome"/>
    <property type="evidence" value="ECO:0007669"/>
    <property type="project" value="InterPro"/>
</dbReference>
<evidence type="ECO:0000256" key="3">
    <source>
        <dbReference type="ARBA" id="ARBA00022980"/>
    </source>
</evidence>
<proteinExistence type="inferred from homology"/>
<evidence type="ECO:0000256" key="2">
    <source>
        <dbReference type="ARBA" id="ARBA00009254"/>
    </source>
</evidence>
<dbReference type="InterPro" id="IPR010729">
    <property type="entry name" value="Ribosomal_uL29_mit"/>
</dbReference>
<evidence type="ECO:0000256" key="6">
    <source>
        <dbReference type="ARBA" id="ARBA00035289"/>
    </source>
</evidence>
<evidence type="ECO:0000256" key="1">
    <source>
        <dbReference type="ARBA" id="ARBA00004173"/>
    </source>
</evidence>
<dbReference type="SUPFAM" id="SSF46561">
    <property type="entry name" value="Ribosomal protein L29 (L29p)"/>
    <property type="match status" value="1"/>
</dbReference>
<keyword evidence="3" id="KW-0689">Ribosomal protein</keyword>